<reference evidence="1 2" key="1">
    <citation type="submission" date="2018-06" db="EMBL/GenBank/DDBJ databases">
        <authorList>
            <consortium name="Pathogen Informatics"/>
            <person name="Doyle S."/>
        </authorList>
    </citation>
    <scope>NUCLEOTIDE SEQUENCE [LARGE SCALE GENOMIC DNA]</scope>
    <source>
        <strain evidence="2">NCTC 11297</strain>
    </source>
</reference>
<name>A0A379ATI4_AVIAV</name>
<gene>
    <name evidence="1" type="ORF">NCTC11297_01942</name>
</gene>
<dbReference type="AlphaFoldDB" id="A0A379ATI4"/>
<protein>
    <recommendedName>
        <fullName evidence="3">RiboL-PSP-HEPN domain-containing protein</fullName>
    </recommendedName>
</protein>
<sequence length="268" mass="32389">MHQHKKFILTPVGNILNEGVAAIKCLGDGIESYPISHYIMQSIFLRMSGAQEQKMKCIMWELAHNDFEFRFDFLDKHSKKYFSKYEEKLFVYKTLISQIKAVEKNFSPYIYLSKLKVLEETKITIERIFSQSNIKIWFQKDYTSYDVIWNEFKYKIETKTKKGLKEIKMMFDEDSMFCCNNIEKNKDEKNKNENLKLIYEEHVYKNRNRIAHNTTSYQDNLPTLSRLESSDYKYENYFLWLSMLILIDNIFIELYKKYLEVIEKKKIL</sequence>
<evidence type="ECO:0008006" key="3">
    <source>
        <dbReference type="Google" id="ProtNLM"/>
    </source>
</evidence>
<evidence type="ECO:0000313" key="1">
    <source>
        <dbReference type="EMBL" id="SUB24874.1"/>
    </source>
</evidence>
<keyword evidence="2" id="KW-1185">Reference proteome</keyword>
<organism evidence="1 2">
    <name type="scientific">Avibacterium avium</name>
    <name type="common">Pasteurella avium</name>
    <dbReference type="NCBI Taxonomy" id="751"/>
    <lineage>
        <taxon>Bacteria</taxon>
        <taxon>Pseudomonadati</taxon>
        <taxon>Pseudomonadota</taxon>
        <taxon>Gammaproteobacteria</taxon>
        <taxon>Pasteurellales</taxon>
        <taxon>Pasteurellaceae</taxon>
        <taxon>Avibacterium</taxon>
    </lineage>
</organism>
<proteinExistence type="predicted"/>
<evidence type="ECO:0000313" key="2">
    <source>
        <dbReference type="Proteomes" id="UP000255098"/>
    </source>
</evidence>
<dbReference type="RefSeq" id="WP_115249993.1">
    <property type="nucleotide sequence ID" value="NZ_UGSP01000001.1"/>
</dbReference>
<dbReference type="Proteomes" id="UP000255098">
    <property type="component" value="Unassembled WGS sequence"/>
</dbReference>
<accession>A0A379ATI4</accession>
<dbReference type="EMBL" id="UGSP01000001">
    <property type="protein sequence ID" value="SUB24874.1"/>
    <property type="molecule type" value="Genomic_DNA"/>
</dbReference>
<dbReference type="GeneID" id="300134128"/>